<gene>
    <name evidence="2" type="ORF">ENN26_01550</name>
</gene>
<protein>
    <recommendedName>
        <fullName evidence="1">GP-PDE domain-containing protein</fullName>
    </recommendedName>
</protein>
<dbReference type="EMBL" id="DSAY01000030">
    <property type="protein sequence ID" value="HDP14450.1"/>
    <property type="molecule type" value="Genomic_DNA"/>
</dbReference>
<name>A0A7C1GJT8_9CREN</name>
<evidence type="ECO:0000313" key="2">
    <source>
        <dbReference type="EMBL" id="HDP14450.1"/>
    </source>
</evidence>
<dbReference type="InterPro" id="IPR017946">
    <property type="entry name" value="PLC-like_Pdiesterase_TIM-brl"/>
</dbReference>
<dbReference type="GO" id="GO:0008081">
    <property type="term" value="F:phosphoric diester hydrolase activity"/>
    <property type="evidence" value="ECO:0007669"/>
    <property type="project" value="InterPro"/>
</dbReference>
<sequence>MARKIFIVAHRGSSTKAPENTLPAFEQAIKDGADFVETDVYRTRDGAIVCIHDSSLKRTTNGEGFVFEKTIDYLRSLDAGSWFSEKFKGVQVPLLEEYLDIIASSNAGAFIEIKMSGIEEEVLGKVLQWGLEDRTVILSGNWGVLLNVKRLVPGIPTLADLPNPTPQAILSAAKVADIVSIHSLLFEEQFSEIAHRKGLLVNVWNINTPEEALSAVENGADFITADNPELIRKTIGK</sequence>
<dbReference type="PROSITE" id="PS51704">
    <property type="entry name" value="GP_PDE"/>
    <property type="match status" value="1"/>
</dbReference>
<proteinExistence type="predicted"/>
<dbReference type="Gene3D" id="3.20.20.190">
    <property type="entry name" value="Phosphatidylinositol (PI) phosphodiesterase"/>
    <property type="match status" value="1"/>
</dbReference>
<comment type="caution">
    <text evidence="2">The sequence shown here is derived from an EMBL/GenBank/DDBJ whole genome shotgun (WGS) entry which is preliminary data.</text>
</comment>
<accession>A0A7C1GJT8</accession>
<dbReference type="Pfam" id="PF03009">
    <property type="entry name" value="GDPD"/>
    <property type="match status" value="1"/>
</dbReference>
<dbReference type="GO" id="GO:0006629">
    <property type="term" value="P:lipid metabolic process"/>
    <property type="evidence" value="ECO:0007669"/>
    <property type="project" value="InterPro"/>
</dbReference>
<dbReference type="AlphaFoldDB" id="A0A7C1GJT8"/>
<dbReference type="PANTHER" id="PTHR46211:SF1">
    <property type="entry name" value="GLYCEROPHOSPHODIESTER PHOSPHODIESTERASE, CYTOPLASMIC"/>
    <property type="match status" value="1"/>
</dbReference>
<organism evidence="2">
    <name type="scientific">Thermofilum adornatum</name>
    <dbReference type="NCBI Taxonomy" id="1365176"/>
    <lineage>
        <taxon>Archaea</taxon>
        <taxon>Thermoproteota</taxon>
        <taxon>Thermoprotei</taxon>
        <taxon>Thermofilales</taxon>
        <taxon>Thermofilaceae</taxon>
        <taxon>Thermofilum</taxon>
    </lineage>
</organism>
<dbReference type="SUPFAM" id="SSF51695">
    <property type="entry name" value="PLC-like phosphodiesterases"/>
    <property type="match status" value="1"/>
</dbReference>
<dbReference type="PANTHER" id="PTHR46211">
    <property type="entry name" value="GLYCEROPHOSPHORYL DIESTER PHOSPHODIESTERASE"/>
    <property type="match status" value="1"/>
</dbReference>
<feature type="domain" description="GP-PDE" evidence="1">
    <location>
        <begin position="5"/>
        <end position="235"/>
    </location>
</feature>
<dbReference type="InterPro" id="IPR030395">
    <property type="entry name" value="GP_PDE_dom"/>
</dbReference>
<evidence type="ECO:0000259" key="1">
    <source>
        <dbReference type="PROSITE" id="PS51704"/>
    </source>
</evidence>
<reference evidence="2" key="1">
    <citation type="journal article" date="2020" name="mSystems">
        <title>Genome- and Community-Level Interaction Insights into Carbon Utilization and Element Cycling Functions of Hydrothermarchaeota in Hydrothermal Sediment.</title>
        <authorList>
            <person name="Zhou Z."/>
            <person name="Liu Y."/>
            <person name="Xu W."/>
            <person name="Pan J."/>
            <person name="Luo Z.H."/>
            <person name="Li M."/>
        </authorList>
    </citation>
    <scope>NUCLEOTIDE SEQUENCE [LARGE SCALE GENOMIC DNA]</scope>
    <source>
        <strain evidence="2">SpSt-116</strain>
    </source>
</reference>